<protein>
    <recommendedName>
        <fullName evidence="4">F-box domain-containing protein</fullName>
    </recommendedName>
</protein>
<comment type="caution">
    <text evidence="2">The sequence shown here is derived from an EMBL/GenBank/DDBJ whole genome shotgun (WGS) entry which is preliminary data.</text>
</comment>
<feature type="region of interest" description="Disordered" evidence="1">
    <location>
        <begin position="1"/>
        <end position="23"/>
    </location>
</feature>
<evidence type="ECO:0000313" key="3">
    <source>
        <dbReference type="Proteomes" id="UP001446871"/>
    </source>
</evidence>
<evidence type="ECO:0000313" key="2">
    <source>
        <dbReference type="EMBL" id="KAK8083946.1"/>
    </source>
</evidence>
<name>A0ABR1WNB3_9PEZI</name>
<evidence type="ECO:0008006" key="4">
    <source>
        <dbReference type="Google" id="ProtNLM"/>
    </source>
</evidence>
<evidence type="ECO:0000256" key="1">
    <source>
        <dbReference type="SAM" id="MobiDB-lite"/>
    </source>
</evidence>
<organism evidence="2 3">
    <name type="scientific">Apiospora saccharicola</name>
    <dbReference type="NCBI Taxonomy" id="335842"/>
    <lineage>
        <taxon>Eukaryota</taxon>
        <taxon>Fungi</taxon>
        <taxon>Dikarya</taxon>
        <taxon>Ascomycota</taxon>
        <taxon>Pezizomycotina</taxon>
        <taxon>Sordariomycetes</taxon>
        <taxon>Xylariomycetidae</taxon>
        <taxon>Amphisphaeriales</taxon>
        <taxon>Apiosporaceae</taxon>
        <taxon>Apiospora</taxon>
    </lineage>
</organism>
<accession>A0ABR1WNB3</accession>
<keyword evidence="3" id="KW-1185">Reference proteome</keyword>
<gene>
    <name evidence="2" type="ORF">PG996_002727</name>
</gene>
<reference evidence="2 3" key="1">
    <citation type="submission" date="2023-01" db="EMBL/GenBank/DDBJ databases">
        <title>Analysis of 21 Apiospora genomes using comparative genomics revels a genus with tremendous synthesis potential of carbohydrate active enzymes and secondary metabolites.</title>
        <authorList>
            <person name="Sorensen T."/>
        </authorList>
    </citation>
    <scope>NUCLEOTIDE SEQUENCE [LARGE SCALE GENOMIC DNA]</scope>
    <source>
        <strain evidence="2 3">CBS 83171</strain>
    </source>
</reference>
<dbReference type="EMBL" id="JAQQWM010000001">
    <property type="protein sequence ID" value="KAK8083946.1"/>
    <property type="molecule type" value="Genomic_DNA"/>
</dbReference>
<dbReference type="Proteomes" id="UP001446871">
    <property type="component" value="Unassembled WGS sequence"/>
</dbReference>
<sequence length="365" mass="40839">MSSSSGNAGAGGNDQPKTHAVPEDLPPELITMVFNNVDDDIDRAMLASTCHYIQDVGNIDIDALWNNPEYAWAFLRRVEQDANPRLVPCSACLSLHSPQVCLPSFTHPSAATYKCRGVNPLIQDSYKQDPTFVDDIQPALYGLVKYRKQGMDTSWFLETDKEQRYRALGCHLSTYIHIWNKVDIKQDGVMFYREQHVIDLDDVFTPVADDNTGKVEFDYLHPYLDCQCHRNMPRVLVKNDAAGNPVCSVYAADYLGPDNKRQEPPPEDCHLLLPEGDLPLQPSARGNVRGALYSCDYCNTDYRAEIRYRVDNCPQLVLTTWMHKGDASTLDAIQTALDDIVRPTCPAAKIPGPSGHIAEMSGMML</sequence>
<proteinExistence type="predicted"/>